<evidence type="ECO:0000256" key="2">
    <source>
        <dbReference type="SAM" id="MobiDB-lite"/>
    </source>
</evidence>
<proteinExistence type="predicted"/>
<dbReference type="Proteomes" id="UP001172102">
    <property type="component" value="Unassembled WGS sequence"/>
</dbReference>
<dbReference type="PROSITE" id="PS50088">
    <property type="entry name" value="ANK_REPEAT"/>
    <property type="match status" value="1"/>
</dbReference>
<gene>
    <name evidence="3" type="ORF">B0H67DRAFT_676227</name>
</gene>
<keyword evidence="1" id="KW-0040">ANK repeat</keyword>
<dbReference type="Pfam" id="PF00023">
    <property type="entry name" value="Ank"/>
    <property type="match status" value="1"/>
</dbReference>
<organism evidence="3 4">
    <name type="scientific">Lasiosphaeris hirsuta</name>
    <dbReference type="NCBI Taxonomy" id="260670"/>
    <lineage>
        <taxon>Eukaryota</taxon>
        <taxon>Fungi</taxon>
        <taxon>Dikarya</taxon>
        <taxon>Ascomycota</taxon>
        <taxon>Pezizomycotina</taxon>
        <taxon>Sordariomycetes</taxon>
        <taxon>Sordariomycetidae</taxon>
        <taxon>Sordariales</taxon>
        <taxon>Lasiosphaeriaceae</taxon>
        <taxon>Lasiosphaeris</taxon>
    </lineage>
</organism>
<accession>A0AA40DIP2</accession>
<feature type="repeat" description="ANK" evidence="1">
    <location>
        <begin position="101"/>
        <end position="133"/>
    </location>
</feature>
<dbReference type="InterPro" id="IPR002110">
    <property type="entry name" value="Ankyrin_rpt"/>
</dbReference>
<feature type="region of interest" description="Disordered" evidence="2">
    <location>
        <begin position="1"/>
        <end position="64"/>
    </location>
</feature>
<dbReference type="EMBL" id="JAUKUA010000009">
    <property type="protein sequence ID" value="KAK0702172.1"/>
    <property type="molecule type" value="Genomic_DNA"/>
</dbReference>
<sequence length="133" mass="14311">ERKRISQSSFKTSAAVSSGCTPIGHRWTQDSGPRAGSIRDTESDTDEDSPDDPVFGSGDERGVDSDALLDREQDSVADGPLIFVSANENDETISRRSSVGQACQTLLDAAMKRHEAVVRLLLEEGADIESKDS</sequence>
<evidence type="ECO:0008006" key="5">
    <source>
        <dbReference type="Google" id="ProtNLM"/>
    </source>
</evidence>
<evidence type="ECO:0000256" key="1">
    <source>
        <dbReference type="PROSITE-ProRule" id="PRU00023"/>
    </source>
</evidence>
<feature type="compositionally biased region" description="Polar residues" evidence="2">
    <location>
        <begin position="1"/>
        <end position="20"/>
    </location>
</feature>
<evidence type="ECO:0000313" key="3">
    <source>
        <dbReference type="EMBL" id="KAK0702172.1"/>
    </source>
</evidence>
<comment type="caution">
    <text evidence="3">The sequence shown here is derived from an EMBL/GenBank/DDBJ whole genome shotgun (WGS) entry which is preliminary data.</text>
</comment>
<keyword evidence="4" id="KW-1185">Reference proteome</keyword>
<dbReference type="AlphaFoldDB" id="A0AA40DIP2"/>
<reference evidence="3" key="1">
    <citation type="submission" date="2023-06" db="EMBL/GenBank/DDBJ databases">
        <title>Genome-scale phylogeny and comparative genomics of the fungal order Sordariales.</title>
        <authorList>
            <consortium name="Lawrence Berkeley National Laboratory"/>
            <person name="Hensen N."/>
            <person name="Bonometti L."/>
            <person name="Westerberg I."/>
            <person name="Brannstrom I.O."/>
            <person name="Guillou S."/>
            <person name="Cros-Aarteil S."/>
            <person name="Calhoun S."/>
            <person name="Haridas S."/>
            <person name="Kuo A."/>
            <person name="Mondo S."/>
            <person name="Pangilinan J."/>
            <person name="Riley R."/>
            <person name="Labutti K."/>
            <person name="Andreopoulos B."/>
            <person name="Lipzen A."/>
            <person name="Chen C."/>
            <person name="Yanf M."/>
            <person name="Daum C."/>
            <person name="Ng V."/>
            <person name="Clum A."/>
            <person name="Steindorff A."/>
            <person name="Ohm R."/>
            <person name="Martin F."/>
            <person name="Silar P."/>
            <person name="Natvig D."/>
            <person name="Lalanne C."/>
            <person name="Gautier V."/>
            <person name="Ament-Velasquez S.L."/>
            <person name="Kruys A."/>
            <person name="Hutchinson M.I."/>
            <person name="Powell A.J."/>
            <person name="Barry K."/>
            <person name="Miller A.N."/>
            <person name="Grigoriev I.V."/>
            <person name="Debuchy R."/>
            <person name="Gladieux P."/>
            <person name="Thoren M.H."/>
            <person name="Johannesson H."/>
        </authorList>
    </citation>
    <scope>NUCLEOTIDE SEQUENCE</scope>
    <source>
        <strain evidence="3">SMH4607-1</strain>
    </source>
</reference>
<evidence type="ECO:0000313" key="4">
    <source>
        <dbReference type="Proteomes" id="UP001172102"/>
    </source>
</evidence>
<name>A0AA40DIP2_9PEZI</name>
<dbReference type="PROSITE" id="PS50297">
    <property type="entry name" value="ANK_REP_REGION"/>
    <property type="match status" value="1"/>
</dbReference>
<protein>
    <recommendedName>
        <fullName evidence="5">Ankyrin repeat domain-containing protein</fullName>
    </recommendedName>
</protein>
<feature type="non-terminal residue" evidence="3">
    <location>
        <position position="1"/>
    </location>
</feature>